<comment type="catalytic activity">
    <reaction evidence="4">
        <text>a long-chain fatty acyl-CoA + 2 NADPH + 2 H(+) = a long-chain primary fatty alcohol + 2 NADP(+) + CoA</text>
        <dbReference type="Rhea" id="RHEA:52716"/>
        <dbReference type="ChEBI" id="CHEBI:15378"/>
        <dbReference type="ChEBI" id="CHEBI:57287"/>
        <dbReference type="ChEBI" id="CHEBI:57783"/>
        <dbReference type="ChEBI" id="CHEBI:58349"/>
        <dbReference type="ChEBI" id="CHEBI:77396"/>
        <dbReference type="ChEBI" id="CHEBI:83139"/>
        <dbReference type="EC" id="1.2.1.84"/>
    </reaction>
</comment>
<dbReference type="Proteomes" id="UP000324832">
    <property type="component" value="Unassembled WGS sequence"/>
</dbReference>
<dbReference type="AlphaFoldDB" id="A0A5E4PS68"/>
<dbReference type="CDD" id="cd05236">
    <property type="entry name" value="FAR-N_SDR_e"/>
    <property type="match status" value="1"/>
</dbReference>
<evidence type="ECO:0000259" key="5">
    <source>
        <dbReference type="Pfam" id="PF03015"/>
    </source>
</evidence>
<dbReference type="GO" id="GO:0102965">
    <property type="term" value="F:alcohol-forming long-chain fatty acyl-CoA reductase activity"/>
    <property type="evidence" value="ECO:0007669"/>
    <property type="project" value="UniProtKB-EC"/>
</dbReference>
<dbReference type="GO" id="GO:0005777">
    <property type="term" value="C:peroxisome"/>
    <property type="evidence" value="ECO:0007669"/>
    <property type="project" value="TreeGrafter"/>
</dbReference>
<feature type="domain" description="Thioester reductase (TE)" evidence="6">
    <location>
        <begin position="17"/>
        <end position="177"/>
    </location>
</feature>
<organism evidence="7 8">
    <name type="scientific">Leptidea sinapis</name>
    <dbReference type="NCBI Taxonomy" id="189913"/>
    <lineage>
        <taxon>Eukaryota</taxon>
        <taxon>Metazoa</taxon>
        <taxon>Ecdysozoa</taxon>
        <taxon>Arthropoda</taxon>
        <taxon>Hexapoda</taxon>
        <taxon>Insecta</taxon>
        <taxon>Pterygota</taxon>
        <taxon>Neoptera</taxon>
        <taxon>Endopterygota</taxon>
        <taxon>Lepidoptera</taxon>
        <taxon>Glossata</taxon>
        <taxon>Ditrysia</taxon>
        <taxon>Papilionoidea</taxon>
        <taxon>Pieridae</taxon>
        <taxon>Dismorphiinae</taxon>
        <taxon>Leptidea</taxon>
    </lineage>
</organism>
<dbReference type="CDD" id="cd09071">
    <property type="entry name" value="FAR_C"/>
    <property type="match status" value="1"/>
</dbReference>
<name>A0A5E4PS68_9NEOP</name>
<dbReference type="Pfam" id="PF03015">
    <property type="entry name" value="Sterile"/>
    <property type="match status" value="1"/>
</dbReference>
<sequence>MRYETVSDRYAGKCVFITGGTGFLGKVLLEKLLYACPDIDRIFLLLRNKKNLSAAERLKNMLELPLYTRLKKEKPSYLNKIVPVIGDICLPQLGLSTKEEKLLIDSVSFVFHSAATVNFNDELIKTYNINVKGTERVLELCKQMKKLEALVHVSSTYANTHQEIIEEVLYPPPAPTWKVNDILCEDRWVDNWNGASALMAALAKGLNRSILGHSSIVLDLIPVDYVTNLLIVAGARCQLNSETLIYNSCSSSENPLKINDIPCPNLIFTQSKLILWVLTVLLQTIPAYIADIILKLFGKEARYIKIQAKTLVVRNALEYFTSHSWRFRSKHTQELYAALSDMDRKKFPFSAASIEWEKYIPTYCAGIRKYLFNLNVDYIS</sequence>
<dbReference type="InterPro" id="IPR026055">
    <property type="entry name" value="FAR"/>
</dbReference>
<keyword evidence="2 4" id="KW-0444">Lipid biosynthesis</keyword>
<evidence type="ECO:0000256" key="4">
    <source>
        <dbReference type="RuleBase" id="RU363097"/>
    </source>
</evidence>
<keyword evidence="8" id="KW-1185">Reference proteome</keyword>
<dbReference type="SUPFAM" id="SSF51735">
    <property type="entry name" value="NAD(P)-binding Rossmann-fold domains"/>
    <property type="match status" value="1"/>
</dbReference>
<dbReference type="InterPro" id="IPR033640">
    <property type="entry name" value="FAR_C"/>
</dbReference>
<protein>
    <recommendedName>
        <fullName evidence="4">Fatty acyl-CoA reductase</fullName>
        <ecNumber evidence="4">1.2.1.84</ecNumber>
    </recommendedName>
</protein>
<keyword evidence="4" id="KW-0560">Oxidoreductase</keyword>
<keyword evidence="3 4" id="KW-0443">Lipid metabolism</keyword>
<dbReference type="InterPro" id="IPR013120">
    <property type="entry name" value="FAR_NAD-bd"/>
</dbReference>
<keyword evidence="4" id="KW-0521">NADP</keyword>
<evidence type="ECO:0000313" key="8">
    <source>
        <dbReference type="Proteomes" id="UP000324832"/>
    </source>
</evidence>
<dbReference type="Pfam" id="PF07993">
    <property type="entry name" value="NAD_binding_4"/>
    <property type="match status" value="1"/>
</dbReference>
<reference evidence="7 8" key="1">
    <citation type="submission" date="2017-07" db="EMBL/GenBank/DDBJ databases">
        <authorList>
            <person name="Talla V."/>
            <person name="Backstrom N."/>
        </authorList>
    </citation>
    <scope>NUCLEOTIDE SEQUENCE [LARGE SCALE GENOMIC DNA]</scope>
</reference>
<dbReference type="PANTHER" id="PTHR11011">
    <property type="entry name" value="MALE STERILITY PROTEIN 2-RELATED"/>
    <property type="match status" value="1"/>
</dbReference>
<evidence type="ECO:0000313" key="7">
    <source>
        <dbReference type="EMBL" id="VVC88105.1"/>
    </source>
</evidence>
<evidence type="ECO:0000256" key="1">
    <source>
        <dbReference type="ARBA" id="ARBA00005928"/>
    </source>
</evidence>
<dbReference type="InterPro" id="IPR036291">
    <property type="entry name" value="NAD(P)-bd_dom_sf"/>
</dbReference>
<feature type="domain" description="Fatty acyl-CoA reductase C-terminal" evidence="5">
    <location>
        <begin position="283"/>
        <end position="373"/>
    </location>
</feature>
<accession>A0A5E4PS68</accession>
<dbReference type="PANTHER" id="PTHR11011:SF45">
    <property type="entry name" value="FATTY ACYL-COA REDUCTASE CG8306-RELATED"/>
    <property type="match status" value="1"/>
</dbReference>
<comment type="function">
    <text evidence="4">Catalyzes the reduction of fatty acyl-CoA to fatty alcohols.</text>
</comment>
<evidence type="ECO:0000259" key="6">
    <source>
        <dbReference type="Pfam" id="PF07993"/>
    </source>
</evidence>
<comment type="similarity">
    <text evidence="1 4">Belongs to the fatty acyl-CoA reductase family.</text>
</comment>
<evidence type="ECO:0000256" key="3">
    <source>
        <dbReference type="ARBA" id="ARBA00023098"/>
    </source>
</evidence>
<dbReference type="Gene3D" id="3.40.50.720">
    <property type="entry name" value="NAD(P)-binding Rossmann-like Domain"/>
    <property type="match status" value="1"/>
</dbReference>
<evidence type="ECO:0000256" key="2">
    <source>
        <dbReference type="ARBA" id="ARBA00022516"/>
    </source>
</evidence>
<dbReference type="GO" id="GO:0035336">
    <property type="term" value="P:long-chain fatty-acyl-CoA metabolic process"/>
    <property type="evidence" value="ECO:0007669"/>
    <property type="project" value="TreeGrafter"/>
</dbReference>
<dbReference type="EC" id="1.2.1.84" evidence="4"/>
<dbReference type="GO" id="GO:0080019">
    <property type="term" value="F:alcohol-forming very long-chain fatty acyl-CoA reductase activity"/>
    <property type="evidence" value="ECO:0007669"/>
    <property type="project" value="InterPro"/>
</dbReference>
<proteinExistence type="inferred from homology"/>
<gene>
    <name evidence="7" type="ORF">LSINAPIS_LOCUS1555</name>
</gene>
<dbReference type="EMBL" id="FZQP02000238">
    <property type="protein sequence ID" value="VVC88105.1"/>
    <property type="molecule type" value="Genomic_DNA"/>
</dbReference>